<proteinExistence type="predicted"/>
<sequence length="106" mass="11242">MVLMETPAGIDPLKRARYDAAVQRYHDAVAIHRDRLESELRKAKDTIAELSRTHEKKRRSDGKTARSGQERDGASGANAGTARGHGNAGPGAAAGGPVRSILNRGG</sequence>
<feature type="compositionally biased region" description="Basic and acidic residues" evidence="1">
    <location>
        <begin position="37"/>
        <end position="53"/>
    </location>
</feature>
<dbReference type="AlphaFoldDB" id="A0A2N6SVL7"/>
<evidence type="ECO:0000313" key="2">
    <source>
        <dbReference type="EMBL" id="PMC61118.1"/>
    </source>
</evidence>
<comment type="caution">
    <text evidence="2">The sequence shown here is derived from an EMBL/GenBank/DDBJ whole genome shotgun (WGS) entry which is preliminary data.</text>
</comment>
<evidence type="ECO:0000313" key="3">
    <source>
        <dbReference type="Proteomes" id="UP000235363"/>
    </source>
</evidence>
<name>A0A2N6SVL7_9CORY</name>
<evidence type="ECO:0000256" key="1">
    <source>
        <dbReference type="SAM" id="MobiDB-lite"/>
    </source>
</evidence>
<gene>
    <name evidence="2" type="ORF">CJ204_12730</name>
</gene>
<feature type="compositionally biased region" description="Basic and acidic residues" evidence="1">
    <location>
        <begin position="61"/>
        <end position="73"/>
    </location>
</feature>
<dbReference type="EMBL" id="PNHF01000045">
    <property type="protein sequence ID" value="PMC61118.1"/>
    <property type="molecule type" value="Genomic_DNA"/>
</dbReference>
<protein>
    <submittedName>
        <fullName evidence="2">Uncharacterized protein</fullName>
    </submittedName>
</protein>
<organism evidence="2 3">
    <name type="scientific">Corynebacterium xerosis</name>
    <dbReference type="NCBI Taxonomy" id="1725"/>
    <lineage>
        <taxon>Bacteria</taxon>
        <taxon>Bacillati</taxon>
        <taxon>Actinomycetota</taxon>
        <taxon>Actinomycetes</taxon>
        <taxon>Mycobacteriales</taxon>
        <taxon>Corynebacteriaceae</taxon>
        <taxon>Corynebacterium</taxon>
    </lineage>
</organism>
<reference evidence="2 3" key="1">
    <citation type="submission" date="2017-09" db="EMBL/GenBank/DDBJ databases">
        <title>Bacterial strain isolated from the female urinary microbiota.</title>
        <authorList>
            <person name="Thomas-White K."/>
            <person name="Kumar N."/>
            <person name="Forster S."/>
            <person name="Putonti C."/>
            <person name="Lawley T."/>
            <person name="Wolfe A.J."/>
        </authorList>
    </citation>
    <scope>NUCLEOTIDE SEQUENCE [LARGE SCALE GENOMIC DNA]</scope>
    <source>
        <strain evidence="2 3">UMB0908</strain>
    </source>
</reference>
<dbReference type="Proteomes" id="UP000235363">
    <property type="component" value="Unassembled WGS sequence"/>
</dbReference>
<accession>A0A2N6SVL7</accession>
<feature type="region of interest" description="Disordered" evidence="1">
    <location>
        <begin position="37"/>
        <end position="106"/>
    </location>
</feature>